<dbReference type="PROSITE" id="PS51891">
    <property type="entry name" value="CENP_V_GFA"/>
    <property type="match status" value="1"/>
</dbReference>
<comment type="similarity">
    <text evidence="1">Belongs to the Gfa family.</text>
</comment>
<organism evidence="6 7">
    <name type="scientific">Verticiella sediminum</name>
    <dbReference type="NCBI Taxonomy" id="1247510"/>
    <lineage>
        <taxon>Bacteria</taxon>
        <taxon>Pseudomonadati</taxon>
        <taxon>Pseudomonadota</taxon>
        <taxon>Betaproteobacteria</taxon>
        <taxon>Burkholderiales</taxon>
        <taxon>Alcaligenaceae</taxon>
        <taxon>Verticiella</taxon>
    </lineage>
</organism>
<dbReference type="InterPro" id="IPR006913">
    <property type="entry name" value="CENP-V/GFA"/>
</dbReference>
<keyword evidence="3" id="KW-0862">Zinc</keyword>
<dbReference type="GO" id="GO:0046872">
    <property type="term" value="F:metal ion binding"/>
    <property type="evidence" value="ECO:0007669"/>
    <property type="project" value="UniProtKB-KW"/>
</dbReference>
<keyword evidence="4" id="KW-0456">Lyase</keyword>
<dbReference type="Gene3D" id="3.90.1590.10">
    <property type="entry name" value="glutathione-dependent formaldehyde- activating enzyme (gfa)"/>
    <property type="match status" value="1"/>
</dbReference>
<protein>
    <submittedName>
        <fullName evidence="6">GFA family protein</fullName>
    </submittedName>
</protein>
<dbReference type="Proteomes" id="UP000318405">
    <property type="component" value="Unassembled WGS sequence"/>
</dbReference>
<evidence type="ECO:0000313" key="6">
    <source>
        <dbReference type="EMBL" id="TSH92755.1"/>
    </source>
</evidence>
<name>A0A556AIR1_9BURK</name>
<evidence type="ECO:0000259" key="5">
    <source>
        <dbReference type="PROSITE" id="PS51891"/>
    </source>
</evidence>
<dbReference type="GO" id="GO:0016846">
    <property type="term" value="F:carbon-sulfur lyase activity"/>
    <property type="evidence" value="ECO:0007669"/>
    <property type="project" value="InterPro"/>
</dbReference>
<dbReference type="SUPFAM" id="SSF51316">
    <property type="entry name" value="Mss4-like"/>
    <property type="match status" value="1"/>
</dbReference>
<dbReference type="AlphaFoldDB" id="A0A556AIR1"/>
<evidence type="ECO:0000256" key="4">
    <source>
        <dbReference type="ARBA" id="ARBA00023239"/>
    </source>
</evidence>
<keyword evidence="7" id="KW-1185">Reference proteome</keyword>
<evidence type="ECO:0000313" key="7">
    <source>
        <dbReference type="Proteomes" id="UP000318405"/>
    </source>
</evidence>
<dbReference type="PANTHER" id="PTHR33337:SF40">
    <property type="entry name" value="CENP-V_GFA DOMAIN-CONTAINING PROTEIN-RELATED"/>
    <property type="match status" value="1"/>
</dbReference>
<dbReference type="InterPro" id="IPR011057">
    <property type="entry name" value="Mss4-like_sf"/>
</dbReference>
<feature type="domain" description="CENP-V/GFA" evidence="5">
    <location>
        <begin position="3"/>
        <end position="121"/>
    </location>
</feature>
<sequence length="133" mass="14463">MKVTGGCHCGHVSYEAELDPENVSICHCTDCQMLSGSAYRVSVRVPVATFRLNSGSVKVYLKTAQSGAQRTHSFCPECGSPVHSADPNEPKTYSLRVGCLDQRARLAPRRQIWCRSAVPWSGNIESVPGVPTQ</sequence>
<keyword evidence="2" id="KW-0479">Metal-binding</keyword>
<proteinExistence type="inferred from homology"/>
<evidence type="ECO:0000256" key="2">
    <source>
        <dbReference type="ARBA" id="ARBA00022723"/>
    </source>
</evidence>
<dbReference type="Pfam" id="PF04828">
    <property type="entry name" value="GFA"/>
    <property type="match status" value="1"/>
</dbReference>
<evidence type="ECO:0000256" key="1">
    <source>
        <dbReference type="ARBA" id="ARBA00005495"/>
    </source>
</evidence>
<dbReference type="RefSeq" id="WP_143949121.1">
    <property type="nucleotide sequence ID" value="NZ_BAABMB010000001.1"/>
</dbReference>
<dbReference type="PANTHER" id="PTHR33337">
    <property type="entry name" value="GFA DOMAIN-CONTAINING PROTEIN"/>
    <property type="match status" value="1"/>
</dbReference>
<dbReference type="EMBL" id="VLTJ01000029">
    <property type="protein sequence ID" value="TSH92755.1"/>
    <property type="molecule type" value="Genomic_DNA"/>
</dbReference>
<accession>A0A556AIR1</accession>
<dbReference type="OrthoDB" id="327703at2"/>
<reference evidence="6 7" key="1">
    <citation type="submission" date="2019-07" db="EMBL/GenBank/DDBJ databases">
        <title>Qingshengfaniella alkalisoli gen. nov., sp. nov., isolated from saline soil.</title>
        <authorList>
            <person name="Xu L."/>
            <person name="Huang X.-X."/>
            <person name="Sun J.-Q."/>
        </authorList>
    </citation>
    <scope>NUCLEOTIDE SEQUENCE [LARGE SCALE GENOMIC DNA]</scope>
    <source>
        <strain evidence="6 7">DSM 27279</strain>
    </source>
</reference>
<comment type="caution">
    <text evidence="6">The sequence shown here is derived from an EMBL/GenBank/DDBJ whole genome shotgun (WGS) entry which is preliminary data.</text>
</comment>
<gene>
    <name evidence="6" type="ORF">FOZ76_15205</name>
</gene>
<evidence type="ECO:0000256" key="3">
    <source>
        <dbReference type="ARBA" id="ARBA00022833"/>
    </source>
</evidence>